<dbReference type="Pfam" id="PF08613">
    <property type="entry name" value="Cyclin"/>
    <property type="match status" value="1"/>
</dbReference>
<evidence type="ECO:0000256" key="3">
    <source>
        <dbReference type="ARBA" id="ARBA00022833"/>
    </source>
</evidence>
<dbReference type="OrthoDB" id="244495at2759"/>
<proteinExistence type="inferred from homology"/>
<dbReference type="GO" id="GO:0008270">
    <property type="term" value="F:zinc ion binding"/>
    <property type="evidence" value="ECO:0007669"/>
    <property type="project" value="UniProtKB-KW"/>
</dbReference>
<evidence type="ECO:0000313" key="9">
    <source>
        <dbReference type="EMBL" id="KAE9544625.1"/>
    </source>
</evidence>
<name>A0A6G0U675_APHGL</name>
<organism evidence="9 10">
    <name type="scientific">Aphis glycines</name>
    <name type="common">Soybean aphid</name>
    <dbReference type="NCBI Taxonomy" id="307491"/>
    <lineage>
        <taxon>Eukaryota</taxon>
        <taxon>Metazoa</taxon>
        <taxon>Ecdysozoa</taxon>
        <taxon>Arthropoda</taxon>
        <taxon>Hexapoda</taxon>
        <taxon>Insecta</taxon>
        <taxon>Pterygota</taxon>
        <taxon>Neoptera</taxon>
        <taxon>Paraneoptera</taxon>
        <taxon>Hemiptera</taxon>
        <taxon>Sternorrhyncha</taxon>
        <taxon>Aphidomorpha</taxon>
        <taxon>Aphidoidea</taxon>
        <taxon>Aphididae</taxon>
        <taxon>Aphidini</taxon>
        <taxon>Aphis</taxon>
        <taxon>Aphis</taxon>
    </lineage>
</organism>
<evidence type="ECO:0000313" key="10">
    <source>
        <dbReference type="Proteomes" id="UP000475862"/>
    </source>
</evidence>
<accession>A0A6G0U675</accession>
<evidence type="ECO:0000256" key="5">
    <source>
        <dbReference type="ARBA" id="ARBA00038508"/>
    </source>
</evidence>
<dbReference type="SUPFAM" id="SSF47954">
    <property type="entry name" value="Cyclin-like"/>
    <property type="match status" value="1"/>
</dbReference>
<protein>
    <recommendedName>
        <fullName evidence="6">Protein CNPPD1</fullName>
    </recommendedName>
</protein>
<evidence type="ECO:0000256" key="7">
    <source>
        <dbReference type="PROSITE-ProRule" id="PRU00309"/>
    </source>
</evidence>
<gene>
    <name evidence="9" type="ORF">AGLY_000167</name>
</gene>
<reference evidence="9 10" key="1">
    <citation type="submission" date="2019-08" db="EMBL/GenBank/DDBJ databases">
        <title>The genome of the soybean aphid Biotype 1, its phylome, world population structure and adaptation to the North American continent.</title>
        <authorList>
            <person name="Giordano R."/>
            <person name="Donthu R.K."/>
            <person name="Hernandez A.G."/>
            <person name="Wright C.L."/>
            <person name="Zimin A.V."/>
        </authorList>
    </citation>
    <scope>NUCLEOTIDE SEQUENCE [LARGE SCALE GENOMIC DNA]</scope>
    <source>
        <tissue evidence="9">Whole aphids</tissue>
    </source>
</reference>
<dbReference type="GO" id="GO:0005634">
    <property type="term" value="C:nucleus"/>
    <property type="evidence" value="ECO:0007669"/>
    <property type="project" value="TreeGrafter"/>
</dbReference>
<dbReference type="InterPro" id="IPR013922">
    <property type="entry name" value="Cyclin_PHO80-like"/>
</dbReference>
<evidence type="ECO:0000256" key="2">
    <source>
        <dbReference type="ARBA" id="ARBA00022771"/>
    </source>
</evidence>
<dbReference type="SUPFAM" id="SSF57716">
    <property type="entry name" value="Glucocorticoid receptor-like (DNA-binding domain)"/>
    <property type="match status" value="1"/>
</dbReference>
<dbReference type="SMART" id="SM00980">
    <property type="entry name" value="THAP"/>
    <property type="match status" value="1"/>
</dbReference>
<dbReference type="InterPro" id="IPR036915">
    <property type="entry name" value="Cyclin-like_sf"/>
</dbReference>
<dbReference type="PANTHER" id="PTHR15615:SF108">
    <property type="entry name" value="PROTEIN CNPPD1"/>
    <property type="match status" value="1"/>
</dbReference>
<feature type="domain" description="THAP-type" evidence="8">
    <location>
        <begin position="1"/>
        <end position="92"/>
    </location>
</feature>
<dbReference type="CDD" id="cd20557">
    <property type="entry name" value="CYCLIN_ScPCL1-like"/>
    <property type="match status" value="1"/>
</dbReference>
<dbReference type="Pfam" id="PF05485">
    <property type="entry name" value="THAP"/>
    <property type="match status" value="1"/>
</dbReference>
<dbReference type="PROSITE" id="PS50950">
    <property type="entry name" value="ZF_THAP"/>
    <property type="match status" value="1"/>
</dbReference>
<comment type="similarity">
    <text evidence="5">Belongs to the CNPPD1 family.</text>
</comment>
<evidence type="ECO:0000256" key="1">
    <source>
        <dbReference type="ARBA" id="ARBA00022723"/>
    </source>
</evidence>
<dbReference type="AlphaFoldDB" id="A0A6G0U675"/>
<dbReference type="SMART" id="SM00692">
    <property type="entry name" value="DM3"/>
    <property type="match status" value="1"/>
</dbReference>
<keyword evidence="2 7" id="KW-0863">Zinc-finger</keyword>
<dbReference type="GO" id="GO:0019901">
    <property type="term" value="F:protein kinase binding"/>
    <property type="evidence" value="ECO:0007669"/>
    <property type="project" value="InterPro"/>
</dbReference>
<dbReference type="Proteomes" id="UP000475862">
    <property type="component" value="Unassembled WGS sequence"/>
</dbReference>
<comment type="caution">
    <text evidence="9">The sequence shown here is derived from an EMBL/GenBank/DDBJ whole genome shotgun (WGS) entry which is preliminary data.</text>
</comment>
<sequence length="934" mass="107400">MVNVCCIVGCENHKSSKDKKFSLFQFPKCNNLRNEWIEIVSKINGKITKPTHVCEKHFDPMYINHSYSWWNELNEDKRIKPKLKEKAIPSIFRNFNQNKTGETNQYEIVPKTFTGVLKSEQTNGLTLFLPTQGNICQRELSVSEGNNLTPKIEDIDEVLMNSENKMVDSFMALKHNLEYINIPPGWNYFCDVAGISFCFLKYDNTRDTKVVIEKQIVFTPDLNINYFTNNKLLAKDKFLFNLAYPFQIKYIEKVLNIFSLKVICTGGPSKINFPGIYHENGQTNSNQIWHHLQCSTLIEPGRKRCILCEKLLHSFRSKKYRLNLNQNHTKTLTPTRKKLCSSILKAKNKKIKYKIGSGVLIKIYHQTIFGKHNETMTSSKYYLKSCNRTFKCQGKCSFVLTDKYYSDYVLCLTVLLNVSEVHNEQDHHLFLLKLTSILNCNSFNRFPFNATLGCLPLSSLPFVPVLIACPGVLAGYQLLINNVKLDNEQDHDLFLSKLTSALCCDSFTRLPLNSTLGRLPLSELAQELKTGKLISKFEDFDYYTDGEDESPYVYTCSFVLAIMYFERLKASNPNYLKSINSSELFLISLLVASKYLHDDGELDSAINSEWAIAYGISLKTINQMEKDYLSAMNWEFFISDEEFTNRHKEIVNQLYGDIKKSNCVLLKMFLLISSVVQKIRKLYRKKIVRQKMKHMIAMSTVITVVTATTMQLNSGNQKLVQELYERIESDPNYPTIPSIQTNNIVNSENVKDISKEWPSSKLLQLLDHLLLMNICVSNDDRQQFQTTFSKPNKNQFRNITDFKIYATFKVNYIFKSHIKGCGSSQTLNTFALSTCLKPFHVDCKLFNACRMSPWAASANLVVLLHNSIVRLISIPRSLDAFNSNTASLNALPRTIIMFGTFPHEENFSSRKTVSSFPTMSENDFGRYFSILNII</sequence>
<dbReference type="Gene3D" id="1.10.472.10">
    <property type="entry name" value="Cyclin-like"/>
    <property type="match status" value="1"/>
</dbReference>
<keyword evidence="1" id="KW-0479">Metal-binding</keyword>
<dbReference type="GO" id="GO:0000307">
    <property type="term" value="C:cyclin-dependent protein kinase holoenzyme complex"/>
    <property type="evidence" value="ECO:0007669"/>
    <property type="project" value="TreeGrafter"/>
</dbReference>
<keyword evidence="10" id="KW-1185">Reference proteome</keyword>
<dbReference type="GO" id="GO:0016538">
    <property type="term" value="F:cyclin-dependent protein serine/threonine kinase regulator activity"/>
    <property type="evidence" value="ECO:0007669"/>
    <property type="project" value="TreeGrafter"/>
</dbReference>
<dbReference type="InterPro" id="IPR006612">
    <property type="entry name" value="THAP_Znf"/>
</dbReference>
<keyword evidence="3" id="KW-0862">Zinc</keyword>
<evidence type="ECO:0000259" key="8">
    <source>
        <dbReference type="PROSITE" id="PS50950"/>
    </source>
</evidence>
<dbReference type="PANTHER" id="PTHR15615">
    <property type="match status" value="1"/>
</dbReference>
<evidence type="ECO:0000256" key="4">
    <source>
        <dbReference type="ARBA" id="ARBA00023125"/>
    </source>
</evidence>
<dbReference type="GO" id="GO:0003677">
    <property type="term" value="F:DNA binding"/>
    <property type="evidence" value="ECO:0007669"/>
    <property type="project" value="UniProtKB-UniRule"/>
</dbReference>
<evidence type="ECO:0000256" key="6">
    <source>
        <dbReference type="ARBA" id="ARBA00040808"/>
    </source>
</evidence>
<keyword evidence="4 7" id="KW-0238">DNA-binding</keyword>
<dbReference type="EMBL" id="VYZN01000001">
    <property type="protein sequence ID" value="KAE9544625.1"/>
    <property type="molecule type" value="Genomic_DNA"/>
</dbReference>